<keyword evidence="1" id="KW-0732">Signal</keyword>
<sequence>MVILLHLLWITCRVNEISDTPIVMEEEVTAKVVEEIVAKAASDATAEAVVKTDVVAAETAYGAEATNDVEFNESESFDGAMRSVFPFFPQDKSIQRKRCLEARETPIDVVIPLHKSTCQGINNDLLEHLVSVSPIGAGDFDAAGAAKSATAVIQPPFASLERLGVQISAIPAKILDFFHEFDRVMLANIAHNTFGYLVGVKLIFMVTRSLVMEFKIWRPCGRSKRIVVGVTAEAVNDVTALGMIPKEGSHHGKGSGCRDVTDVADFEEIAPKIGTVILADAR</sequence>
<reference evidence="2" key="1">
    <citation type="submission" date="2018-02" db="EMBL/GenBank/DDBJ databases">
        <authorList>
            <person name="Cohen D.B."/>
            <person name="Kent A.D."/>
        </authorList>
    </citation>
    <scope>NUCLEOTIDE SEQUENCE</scope>
</reference>
<feature type="signal peptide" evidence="1">
    <location>
        <begin position="1"/>
        <end position="19"/>
    </location>
</feature>
<evidence type="ECO:0000256" key="1">
    <source>
        <dbReference type="SAM" id="SignalP"/>
    </source>
</evidence>
<dbReference type="AlphaFoldDB" id="A0A2N9JBJ2"/>
<evidence type="ECO:0000313" key="2">
    <source>
        <dbReference type="EMBL" id="SPD33984.1"/>
    </source>
</evidence>
<dbReference type="EMBL" id="OIVN01006483">
    <property type="protein sequence ID" value="SPD33984.1"/>
    <property type="molecule type" value="Genomic_DNA"/>
</dbReference>
<feature type="chain" id="PRO_5014977358" evidence="1">
    <location>
        <begin position="20"/>
        <end position="282"/>
    </location>
</feature>
<organism evidence="2">
    <name type="scientific">Fagus sylvatica</name>
    <name type="common">Beechnut</name>
    <dbReference type="NCBI Taxonomy" id="28930"/>
    <lineage>
        <taxon>Eukaryota</taxon>
        <taxon>Viridiplantae</taxon>
        <taxon>Streptophyta</taxon>
        <taxon>Embryophyta</taxon>
        <taxon>Tracheophyta</taxon>
        <taxon>Spermatophyta</taxon>
        <taxon>Magnoliopsida</taxon>
        <taxon>eudicotyledons</taxon>
        <taxon>Gunneridae</taxon>
        <taxon>Pentapetalae</taxon>
        <taxon>rosids</taxon>
        <taxon>fabids</taxon>
        <taxon>Fagales</taxon>
        <taxon>Fagaceae</taxon>
        <taxon>Fagus</taxon>
    </lineage>
</organism>
<gene>
    <name evidence="2" type="ORF">FSB_LOCUS61866</name>
</gene>
<protein>
    <submittedName>
        <fullName evidence="2">Uncharacterized protein</fullName>
    </submittedName>
</protein>
<proteinExistence type="predicted"/>
<accession>A0A2N9JBJ2</accession>
<name>A0A2N9JBJ2_FAGSY</name>